<evidence type="ECO:0000313" key="1">
    <source>
        <dbReference type="EMBL" id="QIM67043.1"/>
    </source>
</evidence>
<protein>
    <submittedName>
        <fullName evidence="1">Uncharacterized protein</fullName>
    </submittedName>
</protein>
<evidence type="ECO:0000313" key="2">
    <source>
        <dbReference type="Proteomes" id="UP000501366"/>
    </source>
</evidence>
<gene>
    <name evidence="1" type="ORF">A4G16_06490</name>
</gene>
<accession>A0A6G8JJ91</accession>
<dbReference type="AlphaFoldDB" id="A0A6G8JJ91"/>
<dbReference type="KEGG" id="mgra:A4G16_06490"/>
<organism evidence="1 2">
    <name type="scientific">Mannheimia granulomatis</name>
    <dbReference type="NCBI Taxonomy" id="85402"/>
    <lineage>
        <taxon>Bacteria</taxon>
        <taxon>Pseudomonadati</taxon>
        <taxon>Pseudomonadota</taxon>
        <taxon>Gammaproteobacteria</taxon>
        <taxon>Pasteurellales</taxon>
        <taxon>Pasteurellaceae</taxon>
        <taxon>Mannheimia</taxon>
    </lineage>
</organism>
<sequence>MRSSLGFIAICSFMVSDVQANYPSNHKAQPDYLKKSDNKQAFKISERKILKQAQNEMEEEVSSFSMEELRVGAQHIPDKAEVQYFKSQCRYAFMSDKDIIANRCEVKKVIRDK</sequence>
<reference evidence="1 2" key="1">
    <citation type="submission" date="2016-03" db="EMBL/GenBank/DDBJ databases">
        <authorList>
            <person name="Bojesen A.M."/>
            <person name="Planet P."/>
            <person name="Hansen M.J."/>
        </authorList>
    </citation>
    <scope>NUCLEOTIDE SEQUENCE [LARGE SCALE GENOMIC DNA]</scope>
    <source>
        <strain evidence="1 2">B 234/94</strain>
    </source>
</reference>
<dbReference type="RefSeq" id="WP_165889221.1">
    <property type="nucleotide sequence ID" value="NZ_CP015030.1"/>
</dbReference>
<dbReference type="EMBL" id="CP015030">
    <property type="protein sequence ID" value="QIM67043.1"/>
    <property type="molecule type" value="Genomic_DNA"/>
</dbReference>
<dbReference type="Proteomes" id="UP000501366">
    <property type="component" value="Chromosome"/>
</dbReference>
<name>A0A6G8JJ91_9PAST</name>
<proteinExistence type="predicted"/>